<keyword evidence="11 20" id="KW-0675">Receptor</keyword>
<evidence type="ECO:0000256" key="7">
    <source>
        <dbReference type="ARBA" id="ARBA00023018"/>
    </source>
</evidence>
<evidence type="ECO:0000256" key="17">
    <source>
        <dbReference type="RuleBase" id="RU000687"/>
    </source>
</evidence>
<dbReference type="STRING" id="105785.A0A2J7QDI1"/>
<comment type="similarity">
    <text evidence="2">Belongs to the ligand-gated ion channel (TC 1.A.9) family. Acetylcholine receptor (TC 1.A.9.1) subfamily.</text>
</comment>
<dbReference type="CDD" id="cd19031">
    <property type="entry name" value="LGIC_ECD_nAChR_proto_alpha-like"/>
    <property type="match status" value="1"/>
</dbReference>
<keyword evidence="7" id="KW-0770">Synapse</keyword>
<evidence type="ECO:0000256" key="10">
    <source>
        <dbReference type="ARBA" id="ARBA00023157"/>
    </source>
</evidence>
<accession>A0A2J7QDI1</accession>
<feature type="transmembrane region" description="Helical" evidence="17">
    <location>
        <begin position="274"/>
        <end position="297"/>
    </location>
</feature>
<dbReference type="PRINTS" id="PR00252">
    <property type="entry name" value="NRIONCHANNEL"/>
</dbReference>
<dbReference type="GO" id="GO:0045211">
    <property type="term" value="C:postsynaptic membrane"/>
    <property type="evidence" value="ECO:0007669"/>
    <property type="project" value="UniProtKB-SubCell"/>
</dbReference>
<evidence type="ECO:0000256" key="11">
    <source>
        <dbReference type="ARBA" id="ARBA00023170"/>
    </source>
</evidence>
<evidence type="ECO:0000259" key="18">
    <source>
        <dbReference type="Pfam" id="PF02931"/>
    </source>
</evidence>
<dbReference type="GO" id="GO:0004888">
    <property type="term" value="F:transmembrane signaling receptor activity"/>
    <property type="evidence" value="ECO:0007669"/>
    <property type="project" value="InterPro"/>
</dbReference>
<feature type="transmembrane region" description="Helical" evidence="17">
    <location>
        <begin position="353"/>
        <end position="374"/>
    </location>
</feature>
<keyword evidence="21" id="KW-1185">Reference proteome</keyword>
<comment type="caution">
    <text evidence="17">Lacks conserved residue(s) required for the propagation of feature annotation.</text>
</comment>
<comment type="function">
    <text evidence="1">After binding acetylcholine, the AChR responds by an extensive change in conformation that affects all subunits and leads to opening of an ion-conducting channel across the plasma membrane.</text>
</comment>
<dbReference type="PRINTS" id="PR00254">
    <property type="entry name" value="NICOTINICR"/>
</dbReference>
<keyword evidence="10" id="KW-1015">Disulfide bond</keyword>
<dbReference type="EMBL" id="NEVH01015820">
    <property type="protein sequence ID" value="PNF26633.1"/>
    <property type="molecule type" value="Genomic_DNA"/>
</dbReference>
<sequence>MRRCLCTFILGCSGNPDAKRLYDDLLSNYNKLVRPVVNVSDALTVKIKLKLSQLIDVNLKNQIMTTNLWVEQSWHDYKLKWDPKEYGGVEMLHVPSDHIWRPDIVLYNKSEMFTIVIMKSITFRVVMPCILIDIYRYFGTIIVDDEQVIADGNFEVTLATKATLNFTGRVEWKPPAIYKSSCEIDVEYFPFDEQTCVMKFGSWTYDGFQVDLRHIDEVKDSNVVEIGVDLSEFYTSVEWDILEVPAVRNEKFYTCCDEPYLDITFNITMRRKTLFYTVNLIIPCMGISFLTVLVFYLPSDSGEKSTPQYRHLIHTLTCVSLSISILLSLTVFFLLLAEIIPPTSLVVPLLGKFVLFTMILDTFSICVTVVVLNVHFRSPQTHTMAPWVRRVFIHILPRLLVMRRPQYQIDKRRYVPVFDDA</sequence>
<evidence type="ECO:0000256" key="16">
    <source>
        <dbReference type="ARBA" id="ARBA00034104"/>
    </source>
</evidence>
<keyword evidence="15 17" id="KW-0407">Ion channel</keyword>
<dbReference type="SUPFAM" id="SSF63712">
    <property type="entry name" value="Nicotinic receptor ligand binding domain-like"/>
    <property type="match status" value="2"/>
</dbReference>
<name>A0A2J7QDI1_9NEOP</name>
<keyword evidence="8 17" id="KW-0406">Ion transport</keyword>
<evidence type="ECO:0000256" key="5">
    <source>
        <dbReference type="ARBA" id="ARBA00022692"/>
    </source>
</evidence>
<comment type="subcellular location">
    <subcellularLocation>
        <location evidence="16">Postsynaptic cell membrane</location>
        <topology evidence="16">Multi-pass membrane protein</topology>
    </subcellularLocation>
</comment>
<evidence type="ECO:0000313" key="20">
    <source>
        <dbReference type="EMBL" id="PNF26633.1"/>
    </source>
</evidence>
<feature type="domain" description="Neurotransmitter-gated ion-channel ligand-binding" evidence="18">
    <location>
        <begin position="150"/>
        <end position="273"/>
    </location>
</feature>
<keyword evidence="6 17" id="KW-1133">Transmembrane helix</keyword>
<evidence type="ECO:0000256" key="9">
    <source>
        <dbReference type="ARBA" id="ARBA00023136"/>
    </source>
</evidence>
<keyword evidence="14" id="KW-1071">Ligand-gated ion channel</keyword>
<dbReference type="InterPro" id="IPR006202">
    <property type="entry name" value="Neur_chan_lig-bd"/>
</dbReference>
<dbReference type="InterPro" id="IPR006029">
    <property type="entry name" value="Neurotrans-gated_channel_TM"/>
</dbReference>
<dbReference type="InterPro" id="IPR038050">
    <property type="entry name" value="Neuro_actylchol_rec"/>
</dbReference>
<evidence type="ECO:0000259" key="19">
    <source>
        <dbReference type="Pfam" id="PF02932"/>
    </source>
</evidence>
<feature type="transmembrane region" description="Helical" evidence="17">
    <location>
        <begin position="318"/>
        <end position="341"/>
    </location>
</feature>
<dbReference type="Proteomes" id="UP000235965">
    <property type="component" value="Unassembled WGS sequence"/>
</dbReference>
<evidence type="ECO:0000256" key="4">
    <source>
        <dbReference type="ARBA" id="ARBA00022475"/>
    </source>
</evidence>
<keyword evidence="4" id="KW-1003">Cell membrane</keyword>
<evidence type="ECO:0000256" key="3">
    <source>
        <dbReference type="ARBA" id="ARBA00022448"/>
    </source>
</evidence>
<keyword evidence="13" id="KW-0628">Postsynaptic cell membrane</keyword>
<feature type="domain" description="Neurotransmitter-gated ion-channel transmembrane" evidence="19">
    <location>
        <begin position="280"/>
        <end position="408"/>
    </location>
</feature>
<dbReference type="Pfam" id="PF02931">
    <property type="entry name" value="Neur_chan_LBD"/>
    <property type="match status" value="2"/>
</dbReference>
<dbReference type="InterPro" id="IPR006201">
    <property type="entry name" value="Neur_channel"/>
</dbReference>
<dbReference type="FunCoup" id="A0A2J7QDI1">
    <property type="interactions" value="46"/>
</dbReference>
<evidence type="ECO:0000256" key="15">
    <source>
        <dbReference type="ARBA" id="ARBA00023303"/>
    </source>
</evidence>
<evidence type="ECO:0000256" key="14">
    <source>
        <dbReference type="ARBA" id="ARBA00023286"/>
    </source>
</evidence>
<feature type="domain" description="Neurotransmitter-gated ion-channel ligand-binding" evidence="18">
    <location>
        <begin position="19"/>
        <end position="121"/>
    </location>
</feature>
<dbReference type="InterPro" id="IPR036734">
    <property type="entry name" value="Neur_chan_lig-bd_sf"/>
</dbReference>
<evidence type="ECO:0000256" key="8">
    <source>
        <dbReference type="ARBA" id="ARBA00023065"/>
    </source>
</evidence>
<dbReference type="Pfam" id="PF02932">
    <property type="entry name" value="Neur_chan_memb"/>
    <property type="match status" value="1"/>
</dbReference>
<gene>
    <name evidence="20" type="primary">ARA1</name>
    <name evidence="20" type="ORF">B7P43_G06828</name>
</gene>
<dbReference type="SUPFAM" id="SSF90112">
    <property type="entry name" value="Neurotransmitter-gated ion-channel transmembrane pore"/>
    <property type="match status" value="1"/>
</dbReference>
<keyword evidence="3 17" id="KW-0813">Transport</keyword>
<dbReference type="PANTHER" id="PTHR18945">
    <property type="entry name" value="NEUROTRANSMITTER GATED ION CHANNEL"/>
    <property type="match status" value="1"/>
</dbReference>
<evidence type="ECO:0000256" key="6">
    <source>
        <dbReference type="ARBA" id="ARBA00022989"/>
    </source>
</evidence>
<dbReference type="OrthoDB" id="5975154at2759"/>
<dbReference type="InParanoid" id="A0A2J7QDI1"/>
<comment type="caution">
    <text evidence="20">The sequence shown here is derived from an EMBL/GenBank/DDBJ whole genome shotgun (WGS) entry which is preliminary data.</text>
</comment>
<reference evidence="20 21" key="1">
    <citation type="submission" date="2017-12" db="EMBL/GenBank/DDBJ databases">
        <title>Hemimetabolous genomes reveal molecular basis of termite eusociality.</title>
        <authorList>
            <person name="Harrison M.C."/>
            <person name="Jongepier E."/>
            <person name="Robertson H.M."/>
            <person name="Arning N."/>
            <person name="Bitard-Feildel T."/>
            <person name="Chao H."/>
            <person name="Childers C.P."/>
            <person name="Dinh H."/>
            <person name="Doddapaneni H."/>
            <person name="Dugan S."/>
            <person name="Gowin J."/>
            <person name="Greiner C."/>
            <person name="Han Y."/>
            <person name="Hu H."/>
            <person name="Hughes D.S.T."/>
            <person name="Huylmans A.-K."/>
            <person name="Kemena C."/>
            <person name="Kremer L.P.M."/>
            <person name="Lee S.L."/>
            <person name="Lopez-Ezquerra A."/>
            <person name="Mallet L."/>
            <person name="Monroy-Kuhn J.M."/>
            <person name="Moser A."/>
            <person name="Murali S.C."/>
            <person name="Muzny D.M."/>
            <person name="Otani S."/>
            <person name="Piulachs M.-D."/>
            <person name="Poelchau M."/>
            <person name="Qu J."/>
            <person name="Schaub F."/>
            <person name="Wada-Katsumata A."/>
            <person name="Worley K.C."/>
            <person name="Xie Q."/>
            <person name="Ylla G."/>
            <person name="Poulsen M."/>
            <person name="Gibbs R.A."/>
            <person name="Schal C."/>
            <person name="Richards S."/>
            <person name="Belles X."/>
            <person name="Korb J."/>
            <person name="Bornberg-Bauer E."/>
        </authorList>
    </citation>
    <scope>NUCLEOTIDE SEQUENCE [LARGE SCALE GENOMIC DNA]</scope>
    <source>
        <tissue evidence="20">Whole body</tissue>
    </source>
</reference>
<proteinExistence type="inferred from homology"/>
<dbReference type="Gene3D" id="2.70.170.10">
    <property type="entry name" value="Neurotransmitter-gated ion-channel ligand-binding domain"/>
    <property type="match status" value="1"/>
</dbReference>
<keyword evidence="5 17" id="KW-0812">Transmembrane</keyword>
<evidence type="ECO:0000313" key="21">
    <source>
        <dbReference type="Proteomes" id="UP000235965"/>
    </source>
</evidence>
<protein>
    <submittedName>
        <fullName evidence="20">Acetylcholine receptor subunit alpha-like</fullName>
    </submittedName>
</protein>
<keyword evidence="12" id="KW-0325">Glycoprotein</keyword>
<organism evidence="20 21">
    <name type="scientific">Cryptotermes secundus</name>
    <dbReference type="NCBI Taxonomy" id="105785"/>
    <lineage>
        <taxon>Eukaryota</taxon>
        <taxon>Metazoa</taxon>
        <taxon>Ecdysozoa</taxon>
        <taxon>Arthropoda</taxon>
        <taxon>Hexapoda</taxon>
        <taxon>Insecta</taxon>
        <taxon>Pterygota</taxon>
        <taxon>Neoptera</taxon>
        <taxon>Polyneoptera</taxon>
        <taxon>Dictyoptera</taxon>
        <taxon>Blattodea</taxon>
        <taxon>Blattoidea</taxon>
        <taxon>Termitoidae</taxon>
        <taxon>Kalotermitidae</taxon>
        <taxon>Cryptotermitinae</taxon>
        <taxon>Cryptotermes</taxon>
    </lineage>
</organism>
<dbReference type="InterPro" id="IPR036719">
    <property type="entry name" value="Neuro-gated_channel_TM_sf"/>
</dbReference>
<keyword evidence="9 17" id="KW-0472">Membrane</keyword>
<evidence type="ECO:0000256" key="12">
    <source>
        <dbReference type="ARBA" id="ARBA00023180"/>
    </source>
</evidence>
<dbReference type="FunFam" id="1.20.58.390:FF:000012">
    <property type="entry name" value="Acetylcholine receptor subunit alpha-like"/>
    <property type="match status" value="1"/>
</dbReference>
<evidence type="ECO:0000256" key="1">
    <source>
        <dbReference type="ARBA" id="ARBA00003328"/>
    </source>
</evidence>
<dbReference type="GO" id="GO:0022848">
    <property type="term" value="F:acetylcholine-gated monoatomic cation-selective channel activity"/>
    <property type="evidence" value="ECO:0007669"/>
    <property type="project" value="InterPro"/>
</dbReference>
<dbReference type="PROSITE" id="PS00236">
    <property type="entry name" value="NEUROTR_ION_CHANNEL"/>
    <property type="match status" value="1"/>
</dbReference>
<dbReference type="CDD" id="cd19064">
    <property type="entry name" value="LGIC_TM_nAChR"/>
    <property type="match status" value="1"/>
</dbReference>
<evidence type="ECO:0000256" key="13">
    <source>
        <dbReference type="ARBA" id="ARBA00023257"/>
    </source>
</evidence>
<dbReference type="InterPro" id="IPR018000">
    <property type="entry name" value="Neurotransmitter_ion_chnl_CS"/>
</dbReference>
<evidence type="ECO:0000256" key="2">
    <source>
        <dbReference type="ARBA" id="ARBA00009237"/>
    </source>
</evidence>
<dbReference type="InterPro" id="IPR002394">
    <property type="entry name" value="Nicotinic_acetylcholine_rcpt"/>
</dbReference>
<dbReference type="Gene3D" id="1.20.58.390">
    <property type="entry name" value="Neurotransmitter-gated ion-channel transmembrane domain"/>
    <property type="match status" value="1"/>
</dbReference>
<dbReference type="AlphaFoldDB" id="A0A2J7QDI1"/>